<gene>
    <name evidence="4" type="ORF">RB653_006421</name>
</gene>
<evidence type="ECO:0000313" key="5">
    <source>
        <dbReference type="Proteomes" id="UP001344447"/>
    </source>
</evidence>
<protein>
    <recommendedName>
        <fullName evidence="6">Rab GTPase</fullName>
    </recommendedName>
</protein>
<evidence type="ECO:0000256" key="2">
    <source>
        <dbReference type="ARBA" id="ARBA00022741"/>
    </source>
</evidence>
<dbReference type="AlphaFoldDB" id="A0AAN7U2Q1"/>
<dbReference type="SMART" id="SM00174">
    <property type="entry name" value="RHO"/>
    <property type="match status" value="1"/>
</dbReference>
<proteinExistence type="inferred from homology"/>
<dbReference type="GO" id="GO:0005525">
    <property type="term" value="F:GTP binding"/>
    <property type="evidence" value="ECO:0007669"/>
    <property type="project" value="UniProtKB-KW"/>
</dbReference>
<dbReference type="SMART" id="SM00173">
    <property type="entry name" value="RAS"/>
    <property type="match status" value="1"/>
</dbReference>
<dbReference type="Pfam" id="PF00071">
    <property type="entry name" value="Ras"/>
    <property type="match status" value="1"/>
</dbReference>
<dbReference type="InterPro" id="IPR050305">
    <property type="entry name" value="Small_GTPase_Rab"/>
</dbReference>
<evidence type="ECO:0000256" key="3">
    <source>
        <dbReference type="ARBA" id="ARBA00023134"/>
    </source>
</evidence>
<comment type="caution">
    <text evidence="4">The sequence shown here is derived from an EMBL/GenBank/DDBJ whole genome shotgun (WGS) entry which is preliminary data.</text>
</comment>
<sequence length="231" mass="26964">MNTVDHDIFFTTLVIGDTCVGKMKFIKSYTDEKYKNIFDNDSRFKLLTCDGLKIKLLLKKYFDRPSSDGGSNTTVYRNTQCFLVMFDVCDFDSFQGIKLWIREIVTFSKHGTPIIVIGNKIDLKDNRKVQMEQVLELIEQIKENFNLKFQIPYFEISSLQPDSSQFKKIFKTIYLLTSQRFNKPITNINNATLEDKTNHGSSEEYLTKDDGKELRNKRKSKILNTIISIFK</sequence>
<evidence type="ECO:0000313" key="4">
    <source>
        <dbReference type="EMBL" id="KAK5584804.1"/>
    </source>
</evidence>
<dbReference type="Gene3D" id="3.40.50.300">
    <property type="entry name" value="P-loop containing nucleotide triphosphate hydrolases"/>
    <property type="match status" value="1"/>
</dbReference>
<evidence type="ECO:0000256" key="1">
    <source>
        <dbReference type="ARBA" id="ARBA00006270"/>
    </source>
</evidence>
<dbReference type="InterPro" id="IPR001806">
    <property type="entry name" value="Small_GTPase"/>
</dbReference>
<comment type="similarity">
    <text evidence="1">Belongs to the small GTPase superfamily. Rab family.</text>
</comment>
<dbReference type="PRINTS" id="PR00449">
    <property type="entry name" value="RASTRNSFRMNG"/>
</dbReference>
<dbReference type="InterPro" id="IPR027417">
    <property type="entry name" value="P-loop_NTPase"/>
</dbReference>
<dbReference type="PROSITE" id="PS51419">
    <property type="entry name" value="RAB"/>
    <property type="match status" value="1"/>
</dbReference>
<dbReference type="SMART" id="SM00175">
    <property type="entry name" value="RAB"/>
    <property type="match status" value="1"/>
</dbReference>
<dbReference type="SUPFAM" id="SSF52540">
    <property type="entry name" value="P-loop containing nucleoside triphosphate hydrolases"/>
    <property type="match status" value="1"/>
</dbReference>
<dbReference type="EMBL" id="JAVFKY010000001">
    <property type="protein sequence ID" value="KAK5584804.1"/>
    <property type="molecule type" value="Genomic_DNA"/>
</dbReference>
<name>A0AAN7U2Q1_9MYCE</name>
<dbReference type="GO" id="GO:0003924">
    <property type="term" value="F:GTPase activity"/>
    <property type="evidence" value="ECO:0007669"/>
    <property type="project" value="InterPro"/>
</dbReference>
<accession>A0AAN7U2Q1</accession>
<keyword evidence="5" id="KW-1185">Reference proteome</keyword>
<keyword evidence="3" id="KW-0342">GTP-binding</keyword>
<keyword evidence="2" id="KW-0547">Nucleotide-binding</keyword>
<organism evidence="4 5">
    <name type="scientific">Dictyostelium firmibasis</name>
    <dbReference type="NCBI Taxonomy" id="79012"/>
    <lineage>
        <taxon>Eukaryota</taxon>
        <taxon>Amoebozoa</taxon>
        <taxon>Evosea</taxon>
        <taxon>Eumycetozoa</taxon>
        <taxon>Dictyostelia</taxon>
        <taxon>Dictyosteliales</taxon>
        <taxon>Dictyosteliaceae</taxon>
        <taxon>Dictyostelium</taxon>
    </lineage>
</organism>
<evidence type="ECO:0008006" key="6">
    <source>
        <dbReference type="Google" id="ProtNLM"/>
    </source>
</evidence>
<dbReference type="PANTHER" id="PTHR47980">
    <property type="entry name" value="LD44762P"/>
    <property type="match status" value="1"/>
</dbReference>
<dbReference type="Proteomes" id="UP001344447">
    <property type="component" value="Unassembled WGS sequence"/>
</dbReference>
<reference evidence="4 5" key="1">
    <citation type="submission" date="2023-11" db="EMBL/GenBank/DDBJ databases">
        <title>Dfirmibasis_genome.</title>
        <authorList>
            <person name="Edelbroek B."/>
            <person name="Kjellin J."/>
            <person name="Jerlstrom-Hultqvist J."/>
            <person name="Soderbom F."/>
        </authorList>
    </citation>
    <scope>NUCLEOTIDE SEQUENCE [LARGE SCALE GENOMIC DNA]</scope>
    <source>
        <strain evidence="4 5">TNS-C-14</strain>
    </source>
</reference>